<gene>
    <name evidence="3" type="ORF">METZ01_LOCUS370442</name>
</gene>
<dbReference type="Pfam" id="PF00561">
    <property type="entry name" value="Abhydrolase_1"/>
    <property type="match status" value="1"/>
</dbReference>
<dbReference type="SUPFAM" id="SSF53474">
    <property type="entry name" value="alpha/beta-Hydrolases"/>
    <property type="match status" value="1"/>
</dbReference>
<sequence length="270" mass="29551">MSMSCYSQTIVAGKRQFSFREAGDGCPLVLLHGIGSNSGSWQRQLTCLSDKFRVIAWDAPGYGKSTALDVPKPYAQNYADALAMFLDAMQISECRLVGHSLGTLMAVAFARKHARTTALVLASCALGYQMQPDDPLPKKIQERLRNLERLGPEGVAQARAACLLSNSATPDQVVQVREAMAQIRPEGYQQATMMLAQGDLEADALQVKTPCLVLCGSDDQITPETHSQQIAEVLDGARYQSLTGAGHVCYIEQPEMFNNTLRIFFTTEKQ</sequence>
<dbReference type="InterPro" id="IPR029058">
    <property type="entry name" value="AB_hydrolase_fold"/>
</dbReference>
<dbReference type="EMBL" id="UINC01134197">
    <property type="protein sequence ID" value="SVD17588.1"/>
    <property type="molecule type" value="Genomic_DNA"/>
</dbReference>
<dbReference type="GO" id="GO:0016787">
    <property type="term" value="F:hydrolase activity"/>
    <property type="evidence" value="ECO:0007669"/>
    <property type="project" value="UniProtKB-KW"/>
</dbReference>
<accession>A0A382T894</accession>
<evidence type="ECO:0000256" key="1">
    <source>
        <dbReference type="ARBA" id="ARBA00022801"/>
    </source>
</evidence>
<dbReference type="PANTHER" id="PTHR43798:SF31">
    <property type="entry name" value="AB HYDROLASE SUPERFAMILY PROTEIN YCLE"/>
    <property type="match status" value="1"/>
</dbReference>
<dbReference type="PRINTS" id="PR00111">
    <property type="entry name" value="ABHYDROLASE"/>
</dbReference>
<evidence type="ECO:0000313" key="3">
    <source>
        <dbReference type="EMBL" id="SVD17588.1"/>
    </source>
</evidence>
<proteinExistence type="predicted"/>
<dbReference type="InterPro" id="IPR000073">
    <property type="entry name" value="AB_hydrolase_1"/>
</dbReference>
<organism evidence="3">
    <name type="scientific">marine metagenome</name>
    <dbReference type="NCBI Taxonomy" id="408172"/>
    <lineage>
        <taxon>unclassified sequences</taxon>
        <taxon>metagenomes</taxon>
        <taxon>ecological metagenomes</taxon>
    </lineage>
</organism>
<keyword evidence="1" id="KW-0378">Hydrolase</keyword>
<protein>
    <recommendedName>
        <fullName evidence="2">AB hydrolase-1 domain-containing protein</fullName>
    </recommendedName>
</protein>
<name>A0A382T894_9ZZZZ</name>
<dbReference type="AlphaFoldDB" id="A0A382T894"/>
<dbReference type="GO" id="GO:0016020">
    <property type="term" value="C:membrane"/>
    <property type="evidence" value="ECO:0007669"/>
    <property type="project" value="TreeGrafter"/>
</dbReference>
<reference evidence="3" key="1">
    <citation type="submission" date="2018-05" db="EMBL/GenBank/DDBJ databases">
        <authorList>
            <person name="Lanie J.A."/>
            <person name="Ng W.-L."/>
            <person name="Kazmierczak K.M."/>
            <person name="Andrzejewski T.M."/>
            <person name="Davidsen T.M."/>
            <person name="Wayne K.J."/>
            <person name="Tettelin H."/>
            <person name="Glass J.I."/>
            <person name="Rusch D."/>
            <person name="Podicherti R."/>
            <person name="Tsui H.-C.T."/>
            <person name="Winkler M.E."/>
        </authorList>
    </citation>
    <scope>NUCLEOTIDE SEQUENCE</scope>
</reference>
<dbReference type="InterPro" id="IPR050266">
    <property type="entry name" value="AB_hydrolase_sf"/>
</dbReference>
<feature type="domain" description="AB hydrolase-1" evidence="2">
    <location>
        <begin position="27"/>
        <end position="253"/>
    </location>
</feature>
<dbReference type="PANTHER" id="PTHR43798">
    <property type="entry name" value="MONOACYLGLYCEROL LIPASE"/>
    <property type="match status" value="1"/>
</dbReference>
<evidence type="ECO:0000259" key="2">
    <source>
        <dbReference type="Pfam" id="PF00561"/>
    </source>
</evidence>
<dbReference type="Gene3D" id="3.40.50.1820">
    <property type="entry name" value="alpha/beta hydrolase"/>
    <property type="match status" value="1"/>
</dbReference>